<keyword evidence="2" id="KW-1185">Reference proteome</keyword>
<dbReference type="SUPFAM" id="SSF64182">
    <property type="entry name" value="DHH phosphoesterases"/>
    <property type="match status" value="1"/>
</dbReference>
<gene>
    <name evidence="1" type="ORF">GCM10009020_00880</name>
</gene>
<dbReference type="EMBL" id="BAAADV010000001">
    <property type="protein sequence ID" value="GAA0660670.1"/>
    <property type="molecule type" value="Genomic_DNA"/>
</dbReference>
<accession>A0AAV3T4W1</accession>
<organism evidence="1 2">
    <name type="scientific">Natronoarchaeum mannanilyticum</name>
    <dbReference type="NCBI Taxonomy" id="926360"/>
    <lineage>
        <taxon>Archaea</taxon>
        <taxon>Methanobacteriati</taxon>
        <taxon>Methanobacteriota</taxon>
        <taxon>Stenosarchaea group</taxon>
        <taxon>Halobacteria</taxon>
        <taxon>Halobacteriales</taxon>
        <taxon>Natronoarchaeaceae</taxon>
    </lineage>
</organism>
<dbReference type="Proteomes" id="UP001500420">
    <property type="component" value="Unassembled WGS sequence"/>
</dbReference>
<dbReference type="AlphaFoldDB" id="A0AAV3T4W1"/>
<comment type="caution">
    <text evidence="1">The sequence shown here is derived from an EMBL/GenBank/DDBJ whole genome shotgun (WGS) entry which is preliminary data.</text>
</comment>
<evidence type="ECO:0000313" key="2">
    <source>
        <dbReference type="Proteomes" id="UP001500420"/>
    </source>
</evidence>
<proteinExistence type="predicted"/>
<name>A0AAV3T4W1_9EURY</name>
<evidence type="ECO:0000313" key="1">
    <source>
        <dbReference type="EMBL" id="GAA0660670.1"/>
    </source>
</evidence>
<sequence length="396" mass="39515">MSAAGRTEPDAPAASDIAAAVRDAPFVRLFANADGDALAAAGVLARALDDLRRPFQVGVVETAAESADRIAAGDPETLAVTVGNGVAPTDVDAEAEGAGALSISATDRPASLTAFESARELGATPDPVLALAGVLAAGETPGAGDTSTVLEAAREAGVERRPGVGTPTADLADGLAHTTLARAPFSGDPGAAQATLAELGLPAELDADAHRRVASLFALEATETDAATERAVDAIEHALRPHAAPADAPFATVEGYADVLSAVATDAPGTGVALALGHDARADAIETWRAHAAAAHRGLDEATTGRYDGLFVARVDDAPVRTTARLLRDFQSPEPVAMAVSDDEAAVAAAAASGVDAALAAAVEEVGGASAGGPERGFARFDGDTKAFIAAFREAL</sequence>
<reference evidence="1 2" key="1">
    <citation type="journal article" date="2019" name="Int. J. Syst. Evol. Microbiol.">
        <title>The Global Catalogue of Microorganisms (GCM) 10K type strain sequencing project: providing services to taxonomists for standard genome sequencing and annotation.</title>
        <authorList>
            <consortium name="The Broad Institute Genomics Platform"/>
            <consortium name="The Broad Institute Genome Sequencing Center for Infectious Disease"/>
            <person name="Wu L."/>
            <person name="Ma J."/>
        </authorList>
    </citation>
    <scope>NUCLEOTIDE SEQUENCE [LARGE SCALE GENOMIC DNA]</scope>
    <source>
        <strain evidence="1 2">JCM 16328</strain>
    </source>
</reference>
<protein>
    <recommendedName>
        <fullName evidence="3">Exonuclease RecJ</fullName>
    </recommendedName>
</protein>
<dbReference type="InterPro" id="IPR038763">
    <property type="entry name" value="DHH_sf"/>
</dbReference>
<evidence type="ECO:0008006" key="3">
    <source>
        <dbReference type="Google" id="ProtNLM"/>
    </source>
</evidence>
<dbReference type="RefSeq" id="WP_343771837.1">
    <property type="nucleotide sequence ID" value="NZ_BAAADV010000001.1"/>
</dbReference>